<accession>A0A9Q1GE92</accession>
<gene>
    <name evidence="2" type="ORF">SKAU_G00028810</name>
</gene>
<feature type="region of interest" description="Disordered" evidence="1">
    <location>
        <begin position="271"/>
        <end position="293"/>
    </location>
</feature>
<dbReference type="Proteomes" id="UP001152622">
    <property type="component" value="Chromosome 1"/>
</dbReference>
<proteinExistence type="predicted"/>
<name>A0A9Q1GE92_SYNKA</name>
<feature type="compositionally biased region" description="Basic and acidic residues" evidence="1">
    <location>
        <begin position="183"/>
        <end position="199"/>
    </location>
</feature>
<organism evidence="2 3">
    <name type="scientific">Synaphobranchus kaupii</name>
    <name type="common">Kaup's arrowtooth eel</name>
    <dbReference type="NCBI Taxonomy" id="118154"/>
    <lineage>
        <taxon>Eukaryota</taxon>
        <taxon>Metazoa</taxon>
        <taxon>Chordata</taxon>
        <taxon>Craniata</taxon>
        <taxon>Vertebrata</taxon>
        <taxon>Euteleostomi</taxon>
        <taxon>Actinopterygii</taxon>
        <taxon>Neopterygii</taxon>
        <taxon>Teleostei</taxon>
        <taxon>Anguilliformes</taxon>
        <taxon>Synaphobranchidae</taxon>
        <taxon>Synaphobranchus</taxon>
    </lineage>
</organism>
<feature type="region of interest" description="Disordered" evidence="1">
    <location>
        <begin position="1"/>
        <end position="29"/>
    </location>
</feature>
<dbReference type="AlphaFoldDB" id="A0A9Q1GE92"/>
<sequence>MKGRPAGAGPRALPVNQQQPGLGLREREPRRPLIQSGLARRLELFMLRLTGESFFLRFYFMVCLAYGQECLERERFGGRRSPVLRRRLFEGAEKCSGQAFLRSPCLRGPERAVRRRCGSDGPRRKPLEPQDVPRPLLYDGGCLWSYKRAGRRVFVDSGAGFERKLAEAECQKPESPWIPEDQASEKREAQRLDRPDKSPGRAGVTLPAWITACWRDAADYHCYSTAESFTREESCRLEGMSLSETMRDEEGRVGPLSGSFISVRSVLKPGGGPAETWGDIGTTATTTPDLPSS</sequence>
<keyword evidence="3" id="KW-1185">Reference proteome</keyword>
<reference evidence="2" key="1">
    <citation type="journal article" date="2023" name="Science">
        <title>Genome structures resolve the early diversification of teleost fishes.</title>
        <authorList>
            <person name="Parey E."/>
            <person name="Louis A."/>
            <person name="Montfort J."/>
            <person name="Bouchez O."/>
            <person name="Roques C."/>
            <person name="Iampietro C."/>
            <person name="Lluch J."/>
            <person name="Castinel A."/>
            <person name="Donnadieu C."/>
            <person name="Desvignes T."/>
            <person name="Floi Bucao C."/>
            <person name="Jouanno E."/>
            <person name="Wen M."/>
            <person name="Mejri S."/>
            <person name="Dirks R."/>
            <person name="Jansen H."/>
            <person name="Henkel C."/>
            <person name="Chen W.J."/>
            <person name="Zahm M."/>
            <person name="Cabau C."/>
            <person name="Klopp C."/>
            <person name="Thompson A.W."/>
            <person name="Robinson-Rechavi M."/>
            <person name="Braasch I."/>
            <person name="Lecointre G."/>
            <person name="Bobe J."/>
            <person name="Postlethwait J.H."/>
            <person name="Berthelot C."/>
            <person name="Roest Crollius H."/>
            <person name="Guiguen Y."/>
        </authorList>
    </citation>
    <scope>NUCLEOTIDE SEQUENCE</scope>
    <source>
        <strain evidence="2">WJC10195</strain>
    </source>
</reference>
<dbReference type="EMBL" id="JAINUF010000001">
    <property type="protein sequence ID" value="KAJ8382103.1"/>
    <property type="molecule type" value="Genomic_DNA"/>
</dbReference>
<evidence type="ECO:0000256" key="1">
    <source>
        <dbReference type="SAM" id="MobiDB-lite"/>
    </source>
</evidence>
<feature type="region of interest" description="Disordered" evidence="1">
    <location>
        <begin position="172"/>
        <end position="201"/>
    </location>
</feature>
<comment type="caution">
    <text evidence="2">The sequence shown here is derived from an EMBL/GenBank/DDBJ whole genome shotgun (WGS) entry which is preliminary data.</text>
</comment>
<evidence type="ECO:0000313" key="3">
    <source>
        <dbReference type="Proteomes" id="UP001152622"/>
    </source>
</evidence>
<protein>
    <submittedName>
        <fullName evidence="2">Uncharacterized protein</fullName>
    </submittedName>
</protein>
<evidence type="ECO:0000313" key="2">
    <source>
        <dbReference type="EMBL" id="KAJ8382103.1"/>
    </source>
</evidence>